<dbReference type="EMBL" id="JACTNZ010000013">
    <property type="protein sequence ID" value="KAG5515314.1"/>
    <property type="molecule type" value="Genomic_DNA"/>
</dbReference>
<proteinExistence type="predicted"/>
<dbReference type="AlphaFoldDB" id="A0AAV6HMM4"/>
<accession>A0AAV6HMM4</accession>
<organism evidence="2 3">
    <name type="scientific">Rhododendron griersonianum</name>
    <dbReference type="NCBI Taxonomy" id="479676"/>
    <lineage>
        <taxon>Eukaryota</taxon>
        <taxon>Viridiplantae</taxon>
        <taxon>Streptophyta</taxon>
        <taxon>Embryophyta</taxon>
        <taxon>Tracheophyta</taxon>
        <taxon>Spermatophyta</taxon>
        <taxon>Magnoliopsida</taxon>
        <taxon>eudicotyledons</taxon>
        <taxon>Gunneridae</taxon>
        <taxon>Pentapetalae</taxon>
        <taxon>asterids</taxon>
        <taxon>Ericales</taxon>
        <taxon>Ericaceae</taxon>
        <taxon>Ericoideae</taxon>
        <taxon>Rhodoreae</taxon>
        <taxon>Rhododendron</taxon>
    </lineage>
</organism>
<evidence type="ECO:0000313" key="2">
    <source>
        <dbReference type="EMBL" id="KAG5515314.1"/>
    </source>
</evidence>
<dbReference type="Proteomes" id="UP000823749">
    <property type="component" value="Chromosome 13"/>
</dbReference>
<gene>
    <name evidence="2" type="ORF">RHGRI_036379</name>
</gene>
<evidence type="ECO:0000313" key="3">
    <source>
        <dbReference type="Proteomes" id="UP000823749"/>
    </source>
</evidence>
<protein>
    <submittedName>
        <fullName evidence="2">Uncharacterized protein</fullName>
    </submittedName>
</protein>
<name>A0AAV6HMM4_9ERIC</name>
<keyword evidence="3" id="KW-1185">Reference proteome</keyword>
<reference evidence="2 3" key="1">
    <citation type="submission" date="2020-08" db="EMBL/GenBank/DDBJ databases">
        <title>Plant Genome Project.</title>
        <authorList>
            <person name="Zhang R.-G."/>
        </authorList>
    </citation>
    <scope>NUCLEOTIDE SEQUENCE [LARGE SCALE GENOMIC DNA]</scope>
    <source>
        <strain evidence="2">WSP0</strain>
        <tissue evidence="2">Leaf</tissue>
    </source>
</reference>
<feature type="region of interest" description="Disordered" evidence="1">
    <location>
        <begin position="49"/>
        <end position="68"/>
    </location>
</feature>
<evidence type="ECO:0000256" key="1">
    <source>
        <dbReference type="SAM" id="MobiDB-lite"/>
    </source>
</evidence>
<comment type="caution">
    <text evidence="2">The sequence shown here is derived from an EMBL/GenBank/DDBJ whole genome shotgun (WGS) entry which is preliminary data.</text>
</comment>
<sequence length="68" mass="7344">MWMANLVTIDMMSSFSQPNSSTSAFAISAAPEVTAASFSGLRHATIFNSSSHPNKMKKNMRNPPISNP</sequence>